<keyword evidence="5 7" id="KW-0472">Membrane</keyword>
<feature type="transmembrane region" description="Helical" evidence="7">
    <location>
        <begin position="259"/>
        <end position="277"/>
    </location>
</feature>
<dbReference type="InterPro" id="IPR018212">
    <property type="entry name" value="Na/solute_symporter_CS"/>
</dbReference>
<evidence type="ECO:0000313" key="9">
    <source>
        <dbReference type="RefSeq" id="XP_014663590.1"/>
    </source>
</evidence>
<comment type="subcellular location">
    <subcellularLocation>
        <location evidence="1">Membrane</location>
        <topology evidence="1">Multi-pass membrane protein</topology>
    </subcellularLocation>
</comment>
<accession>A0ABM1DUG9</accession>
<feature type="transmembrane region" description="Helical" evidence="7">
    <location>
        <begin position="136"/>
        <end position="158"/>
    </location>
</feature>
<evidence type="ECO:0000256" key="1">
    <source>
        <dbReference type="ARBA" id="ARBA00004141"/>
    </source>
</evidence>
<evidence type="ECO:0000256" key="5">
    <source>
        <dbReference type="ARBA" id="ARBA00023136"/>
    </source>
</evidence>
<feature type="transmembrane region" description="Helical" evidence="7">
    <location>
        <begin position="511"/>
        <end position="533"/>
    </location>
</feature>
<dbReference type="RefSeq" id="XP_014663590.1">
    <property type="nucleotide sequence ID" value="XM_014808104.1"/>
</dbReference>
<evidence type="ECO:0000256" key="4">
    <source>
        <dbReference type="ARBA" id="ARBA00022989"/>
    </source>
</evidence>
<feature type="transmembrane region" description="Helical" evidence="7">
    <location>
        <begin position="56"/>
        <end position="74"/>
    </location>
</feature>
<keyword evidence="4 7" id="KW-1133">Transmembrane helix</keyword>
<comment type="similarity">
    <text evidence="2 6">Belongs to the sodium:solute symporter (SSF) (TC 2.A.21) family.</text>
</comment>
<dbReference type="NCBIfam" id="TIGR00813">
    <property type="entry name" value="sss"/>
    <property type="match status" value="1"/>
</dbReference>
<evidence type="ECO:0000313" key="8">
    <source>
        <dbReference type="Proteomes" id="UP000695022"/>
    </source>
</evidence>
<organism evidence="8 9">
    <name type="scientific">Priapulus caudatus</name>
    <name type="common">Priapulid worm</name>
    <dbReference type="NCBI Taxonomy" id="37621"/>
    <lineage>
        <taxon>Eukaryota</taxon>
        <taxon>Metazoa</taxon>
        <taxon>Ecdysozoa</taxon>
        <taxon>Scalidophora</taxon>
        <taxon>Priapulida</taxon>
        <taxon>Priapulimorpha</taxon>
        <taxon>Priapulimorphida</taxon>
        <taxon>Priapulidae</taxon>
        <taxon>Priapulus</taxon>
    </lineage>
</organism>
<dbReference type="InterPro" id="IPR038377">
    <property type="entry name" value="Na/Glc_symporter_sf"/>
</dbReference>
<feature type="transmembrane region" description="Helical" evidence="7">
    <location>
        <begin position="164"/>
        <end position="191"/>
    </location>
</feature>
<evidence type="ECO:0000256" key="7">
    <source>
        <dbReference type="SAM" id="Phobius"/>
    </source>
</evidence>
<keyword evidence="8" id="KW-1185">Reference proteome</keyword>
<dbReference type="GeneID" id="106806236"/>
<dbReference type="Proteomes" id="UP000695022">
    <property type="component" value="Unplaced"/>
</dbReference>
<feature type="transmembrane region" description="Helical" evidence="7">
    <location>
        <begin position="413"/>
        <end position="431"/>
    </location>
</feature>
<feature type="transmembrane region" description="Helical" evidence="7">
    <location>
        <begin position="18"/>
        <end position="36"/>
    </location>
</feature>
<sequence>MAETETSGFVGRLHWSDILVIVLYFLFVIVVGLWAAKKSKRDSLGGYFLASRSMHFTLVGASLFASNIGSGHFIGLAGSGAANGIGVAVFELNAIFVLMMLGWLFIPVYIAAGVFTMPEYLRKRFGGQRIRVYLSVLALLLYVFTKISADLYAGAIFIEQSLHWNLYASTAILLLIAALFTITGGLTAVIWTDTLQTIIMIVGAFALMILAFVEVGGYENAISLYFNSIANSTVYSGSTCGMPPANSMHMIRSATDGDYPWPGMFFGLTISSVWYWCSDQVIVQRVLAAKNLSHAKAGCIFAGYLKILPLFLLVFPGMIARIIFPDDVGCSDPDYCEELCGSRSSCSNIAYPRLVLHLMPNAARGLMMAVMMSALMSSLTSIFNSSSTIFTVDVWTRMRKNASEMEQLIVGRLFVIVLVVVGILWIPVIQASKGSQLFVYIQSITSYLAPPVCAVYVLAIFWKRTNEPGAFWGLMAGLVVGLIRFAWEFSYTSPDCGAPDLRPAIITKMHYLHFGILLFGISVIVTVIVSLLTKPIPEEHLYRLTFWSRKSEKERIDISEAEDANELELKDTYNSTDRTNGSHTPVVRQPSYKRLPWWKKLINFVCGIKTDEERALEPVLTQAQIAEQEKQGNSIYEERKARLANNINAVILMAAAVFLWGFYA</sequence>
<proteinExistence type="inferred from homology"/>
<feature type="transmembrane region" description="Helical" evidence="7">
    <location>
        <begin position="437"/>
        <end position="462"/>
    </location>
</feature>
<name>A0ABM1DUG9_PRICU</name>
<evidence type="ECO:0000256" key="3">
    <source>
        <dbReference type="ARBA" id="ARBA00022692"/>
    </source>
</evidence>
<dbReference type="PROSITE" id="PS50283">
    <property type="entry name" value="NA_SOLUT_SYMP_3"/>
    <property type="match status" value="1"/>
</dbReference>
<dbReference type="Pfam" id="PF00474">
    <property type="entry name" value="SSF"/>
    <property type="match status" value="1"/>
</dbReference>
<feature type="transmembrane region" description="Helical" evidence="7">
    <location>
        <begin position="298"/>
        <end position="324"/>
    </location>
</feature>
<dbReference type="InterPro" id="IPR001734">
    <property type="entry name" value="Na/solute_symporter"/>
</dbReference>
<evidence type="ECO:0000256" key="2">
    <source>
        <dbReference type="ARBA" id="ARBA00006434"/>
    </source>
</evidence>
<evidence type="ECO:0000256" key="6">
    <source>
        <dbReference type="RuleBase" id="RU362091"/>
    </source>
</evidence>
<feature type="transmembrane region" description="Helical" evidence="7">
    <location>
        <begin position="643"/>
        <end position="663"/>
    </location>
</feature>
<dbReference type="PANTHER" id="PTHR11819:SF195">
    <property type="entry name" value="SODIUM_GLUCOSE COTRANSPORTER 4"/>
    <property type="match status" value="1"/>
</dbReference>
<keyword evidence="3 7" id="KW-0812">Transmembrane</keyword>
<dbReference type="PROSITE" id="PS00457">
    <property type="entry name" value="NA_SOLUT_SYMP_2"/>
    <property type="match status" value="1"/>
</dbReference>
<gene>
    <name evidence="9" type="primary">LOC106806236</name>
</gene>
<dbReference type="PANTHER" id="PTHR11819">
    <property type="entry name" value="SOLUTE CARRIER FAMILY 5"/>
    <property type="match status" value="1"/>
</dbReference>
<feature type="transmembrane region" description="Helical" evidence="7">
    <location>
        <begin position="198"/>
        <end position="218"/>
    </location>
</feature>
<dbReference type="Gene3D" id="1.20.1730.10">
    <property type="entry name" value="Sodium/glucose cotransporter"/>
    <property type="match status" value="1"/>
</dbReference>
<protein>
    <submittedName>
        <fullName evidence="9">Sodium/glucose cotransporter 4-like</fullName>
    </submittedName>
</protein>
<reference evidence="9" key="1">
    <citation type="submission" date="2025-08" db="UniProtKB">
        <authorList>
            <consortium name="RefSeq"/>
        </authorList>
    </citation>
    <scope>IDENTIFICATION</scope>
</reference>
<feature type="transmembrane region" description="Helical" evidence="7">
    <location>
        <begin position="366"/>
        <end position="392"/>
    </location>
</feature>
<feature type="transmembrane region" description="Helical" evidence="7">
    <location>
        <begin position="469"/>
        <end position="487"/>
    </location>
</feature>
<feature type="transmembrane region" description="Helical" evidence="7">
    <location>
        <begin position="94"/>
        <end position="115"/>
    </location>
</feature>